<dbReference type="GeneID" id="19012116"/>
<protein>
    <recommendedName>
        <fullName evidence="7">DNA polymerase eta</fullName>
    </recommendedName>
</protein>
<dbReference type="Gene3D" id="3.30.70.270">
    <property type="match status" value="1"/>
</dbReference>
<evidence type="ECO:0000256" key="1">
    <source>
        <dbReference type="ARBA" id="ARBA00004123"/>
    </source>
</evidence>
<keyword evidence="3" id="KW-0479">Metal-binding</keyword>
<reference evidence="10 11" key="1">
    <citation type="submission" date="2011-10" db="EMBL/GenBank/DDBJ databases">
        <authorList>
            <person name="Genoscope - CEA"/>
        </authorList>
    </citation>
    <scope>NUCLEOTIDE SEQUENCE [LARGE SCALE GENOMIC DNA]</scope>
    <source>
        <strain evidence="10 11">RCC 1105</strain>
    </source>
</reference>
<dbReference type="PROSITE" id="PS50173">
    <property type="entry name" value="UMUC"/>
    <property type="match status" value="1"/>
</dbReference>
<evidence type="ECO:0000313" key="10">
    <source>
        <dbReference type="EMBL" id="CCO19423.1"/>
    </source>
</evidence>
<dbReference type="Gene3D" id="1.10.150.20">
    <property type="entry name" value="5' to 3' exonuclease, C-terminal subdomain"/>
    <property type="match status" value="1"/>
</dbReference>
<dbReference type="RefSeq" id="XP_007509620.1">
    <property type="nucleotide sequence ID" value="XM_007509558.1"/>
</dbReference>
<evidence type="ECO:0000313" key="11">
    <source>
        <dbReference type="Proteomes" id="UP000198341"/>
    </source>
</evidence>
<dbReference type="KEGG" id="bpg:Bathy13g01640"/>
<dbReference type="Gene3D" id="3.30.1490.100">
    <property type="entry name" value="DNA polymerase, Y-family, little finger domain"/>
    <property type="match status" value="1"/>
</dbReference>
<dbReference type="AlphaFoldDB" id="K8FCE9"/>
<dbReference type="GO" id="GO:0003684">
    <property type="term" value="F:damaged DNA binding"/>
    <property type="evidence" value="ECO:0007669"/>
    <property type="project" value="InterPro"/>
</dbReference>
<evidence type="ECO:0000256" key="8">
    <source>
        <dbReference type="SAM" id="MobiDB-lite"/>
    </source>
</evidence>
<dbReference type="GO" id="GO:0046872">
    <property type="term" value="F:metal ion binding"/>
    <property type="evidence" value="ECO:0007669"/>
    <property type="project" value="UniProtKB-KW"/>
</dbReference>
<organism evidence="10 11">
    <name type="scientific">Bathycoccus prasinos</name>
    <dbReference type="NCBI Taxonomy" id="41875"/>
    <lineage>
        <taxon>Eukaryota</taxon>
        <taxon>Viridiplantae</taxon>
        <taxon>Chlorophyta</taxon>
        <taxon>Mamiellophyceae</taxon>
        <taxon>Mamiellales</taxon>
        <taxon>Bathycoccaceae</taxon>
        <taxon>Bathycoccus</taxon>
    </lineage>
</organism>
<feature type="domain" description="UmuC" evidence="9">
    <location>
        <begin position="28"/>
        <end position="371"/>
    </location>
</feature>
<dbReference type="Pfam" id="PF21704">
    <property type="entry name" value="POLH-Rev1_HhH"/>
    <property type="match status" value="1"/>
</dbReference>
<dbReference type="GO" id="GO:0035861">
    <property type="term" value="C:site of double-strand break"/>
    <property type="evidence" value="ECO:0007669"/>
    <property type="project" value="TreeGrafter"/>
</dbReference>
<dbReference type="InterPro" id="IPR001126">
    <property type="entry name" value="UmuC"/>
</dbReference>
<dbReference type="GO" id="GO:0005657">
    <property type="term" value="C:replication fork"/>
    <property type="evidence" value="ECO:0007669"/>
    <property type="project" value="TreeGrafter"/>
</dbReference>
<feature type="region of interest" description="Disordered" evidence="8">
    <location>
        <begin position="651"/>
        <end position="678"/>
    </location>
</feature>
<name>K8FCE9_9CHLO</name>
<dbReference type="GO" id="GO:0009314">
    <property type="term" value="P:response to radiation"/>
    <property type="evidence" value="ECO:0007669"/>
    <property type="project" value="TreeGrafter"/>
</dbReference>
<dbReference type="InterPro" id="IPR017961">
    <property type="entry name" value="DNA_pol_Y-fam_little_finger"/>
</dbReference>
<dbReference type="PANTHER" id="PTHR45873">
    <property type="entry name" value="DNA POLYMERASE ETA"/>
    <property type="match status" value="1"/>
</dbReference>
<evidence type="ECO:0000256" key="3">
    <source>
        <dbReference type="ARBA" id="ARBA00022723"/>
    </source>
</evidence>
<evidence type="ECO:0000256" key="7">
    <source>
        <dbReference type="ARBA" id="ARBA00044975"/>
    </source>
</evidence>
<dbReference type="STRING" id="41875.K8FCE9"/>
<feature type="compositionally biased region" description="Polar residues" evidence="8">
    <location>
        <begin position="615"/>
        <end position="627"/>
    </location>
</feature>
<dbReference type="GO" id="GO:0005634">
    <property type="term" value="C:nucleus"/>
    <property type="evidence" value="ECO:0007669"/>
    <property type="project" value="UniProtKB-SubCell"/>
</dbReference>
<dbReference type="Proteomes" id="UP000198341">
    <property type="component" value="Chromosome 13"/>
</dbReference>
<dbReference type="InterPro" id="IPR036775">
    <property type="entry name" value="DNA_pol_Y-fam_lit_finger_sf"/>
</dbReference>
<dbReference type="InterPro" id="IPR043128">
    <property type="entry name" value="Rev_trsase/Diguanyl_cyclase"/>
</dbReference>
<dbReference type="PIRSF" id="PIRSF036603">
    <property type="entry name" value="DPol_eta"/>
    <property type="match status" value="1"/>
</dbReference>
<keyword evidence="6" id="KW-0539">Nucleus</keyword>
<evidence type="ECO:0000259" key="9">
    <source>
        <dbReference type="PROSITE" id="PS50173"/>
    </source>
</evidence>
<dbReference type="PANTHER" id="PTHR45873:SF1">
    <property type="entry name" value="DNA POLYMERASE ETA"/>
    <property type="match status" value="1"/>
</dbReference>
<dbReference type="InterPro" id="IPR052230">
    <property type="entry name" value="DNA_polymerase_eta"/>
</dbReference>
<evidence type="ECO:0000256" key="5">
    <source>
        <dbReference type="ARBA" id="ARBA00023204"/>
    </source>
</evidence>
<evidence type="ECO:0000256" key="4">
    <source>
        <dbReference type="ARBA" id="ARBA00022763"/>
    </source>
</evidence>
<dbReference type="InterPro" id="IPR043502">
    <property type="entry name" value="DNA/RNA_pol_sf"/>
</dbReference>
<dbReference type="SUPFAM" id="SSF56672">
    <property type="entry name" value="DNA/RNA polymerases"/>
    <property type="match status" value="1"/>
</dbReference>
<feature type="region of interest" description="Disordered" evidence="8">
    <location>
        <begin position="583"/>
        <end position="632"/>
    </location>
</feature>
<feature type="region of interest" description="Disordered" evidence="8">
    <location>
        <begin position="241"/>
        <end position="287"/>
    </location>
</feature>
<keyword evidence="2" id="KW-0808">Transferase</keyword>
<dbReference type="SUPFAM" id="SSF100879">
    <property type="entry name" value="Lesion bypass DNA polymerase (Y-family), little finger domain"/>
    <property type="match status" value="1"/>
</dbReference>
<sequence>MKTPPLTPTKTSRTHHDPLAPLFPNRVIAHFDLDCFYCQVERSLDDSLKEMPTGVCQYDPFERDGVSTRDAMGDRKTHLTRPGANNSLIAVSYEARKKGVKRNMKIGEARRCCPEMIFVQVPTKHSKADLKIYRDAGAKVAAELAKHGTIERASIDEAYLDVTKEANAVLEKCERNEMDFYRDVLMSERVSRSHVAGALEWEARERRRKEKKRMRASLSDGSSGQQEVVVTYASHRDLRRGAVDEIDASNKTSINNNNTDKEDKENEEHVERKAGDPPPQDEASKSWLNRPLSEWSHREKLKIAGAYVCNVAREDCFVNLGYTLSCGVSSNKMLAKLTSGMNKPNCCTILEESFTPSLLEHLPIDRIRGLGGNLGEELSEVLGVTTIGGLAKADRKSLLMALGRDEKKTLWVQRAARGVDDDPVKERSAPKSIATSKTFRGAMCLETTDQVLKWIGELAEELSERTELDGQDWRRHPKTLTLGIRSNLTAHSAHRSHPLSGSGNDCQADNLKTLGGTIFKKFLAEWGIMNNRGFQCTVLSLTTSNFKLEVEKSDVGQGLGKFLKRGVDVFDLFDGGEEKLIMKSAKSSPRKKGEEEENEEQTRFTTLSPPAANKARTTTTMPSSSLHDVSGEDAPLLTKKNTKKKKNNVVVVPIAPPPPPEGGEKKNIRPRETLEEKRKREALYNAQLESGIDEETFRSLPPDIQQELRKNKKTKFVETGKDVGFSKAATIPSIASFFKKK</sequence>
<accession>K8FCE9</accession>
<keyword evidence="11" id="KW-1185">Reference proteome</keyword>
<dbReference type="GO" id="GO:0006281">
    <property type="term" value="P:DNA repair"/>
    <property type="evidence" value="ECO:0007669"/>
    <property type="project" value="UniProtKB-KW"/>
</dbReference>
<dbReference type="GO" id="GO:0042276">
    <property type="term" value="P:error-prone translesion synthesis"/>
    <property type="evidence" value="ECO:0007669"/>
    <property type="project" value="TreeGrafter"/>
</dbReference>
<dbReference type="Pfam" id="PF00817">
    <property type="entry name" value="IMS"/>
    <property type="match status" value="1"/>
</dbReference>
<gene>
    <name evidence="10" type="ordered locus">Bathy13g01640</name>
</gene>
<evidence type="ECO:0000256" key="6">
    <source>
        <dbReference type="ARBA" id="ARBA00023242"/>
    </source>
</evidence>
<dbReference type="OrthoDB" id="5723at2759"/>
<feature type="compositionally biased region" description="Basic and acidic residues" evidence="8">
    <location>
        <begin position="259"/>
        <end position="275"/>
    </location>
</feature>
<keyword evidence="5" id="KW-0234">DNA repair</keyword>
<keyword evidence="4" id="KW-0227">DNA damage</keyword>
<dbReference type="Gene3D" id="3.40.1170.60">
    <property type="match status" value="1"/>
</dbReference>
<feature type="compositionally biased region" description="Basic and acidic residues" evidence="8">
    <location>
        <begin position="662"/>
        <end position="678"/>
    </location>
</feature>
<evidence type="ECO:0000256" key="2">
    <source>
        <dbReference type="ARBA" id="ARBA00022679"/>
    </source>
</evidence>
<dbReference type="EMBL" id="FO082266">
    <property type="protein sequence ID" value="CCO19423.1"/>
    <property type="molecule type" value="Genomic_DNA"/>
</dbReference>
<comment type="subcellular location">
    <subcellularLocation>
        <location evidence="1">Nucleus</location>
    </subcellularLocation>
</comment>
<dbReference type="GO" id="GO:0003887">
    <property type="term" value="F:DNA-directed DNA polymerase activity"/>
    <property type="evidence" value="ECO:0007669"/>
    <property type="project" value="TreeGrafter"/>
</dbReference>
<proteinExistence type="predicted"/>
<dbReference type="eggNOG" id="KOG2095">
    <property type="taxonomic scope" value="Eukaryota"/>
</dbReference>
<dbReference type="Pfam" id="PF11799">
    <property type="entry name" value="IMS_C"/>
    <property type="match status" value="1"/>
</dbReference>